<evidence type="ECO:0000256" key="6">
    <source>
        <dbReference type="SAM" id="MobiDB-lite"/>
    </source>
</evidence>
<accession>A0A9Q1K3I0</accession>
<dbReference type="OrthoDB" id="1888929at2759"/>
<evidence type="ECO:0000256" key="4">
    <source>
        <dbReference type="ARBA" id="ARBA00023163"/>
    </source>
</evidence>
<dbReference type="InterPro" id="IPR044810">
    <property type="entry name" value="WRKY_plant"/>
</dbReference>
<feature type="compositionally biased region" description="Polar residues" evidence="6">
    <location>
        <begin position="194"/>
        <end position="204"/>
    </location>
</feature>
<dbReference type="PROSITE" id="PS50811">
    <property type="entry name" value="WRKY"/>
    <property type="match status" value="1"/>
</dbReference>
<evidence type="ECO:0000313" key="8">
    <source>
        <dbReference type="EMBL" id="KAJ8436571.1"/>
    </source>
</evidence>
<dbReference type="PANTHER" id="PTHR32096:SF146">
    <property type="entry name" value="WRKY TRANSCRIPTION FACTOR 19-RELATED"/>
    <property type="match status" value="1"/>
</dbReference>
<keyword evidence="5" id="KW-0539">Nucleus</keyword>
<dbReference type="GO" id="GO:0005634">
    <property type="term" value="C:nucleus"/>
    <property type="evidence" value="ECO:0007669"/>
    <property type="project" value="UniProtKB-SubCell"/>
</dbReference>
<gene>
    <name evidence="8" type="ORF">Cgig2_031512</name>
</gene>
<dbReference type="PANTHER" id="PTHR32096">
    <property type="entry name" value="WRKY TRANSCRIPTION FACTOR 30-RELATED-RELATED"/>
    <property type="match status" value="1"/>
</dbReference>
<name>A0A9Q1K3I0_9CARY</name>
<keyword evidence="4" id="KW-0804">Transcription</keyword>
<evidence type="ECO:0000259" key="7">
    <source>
        <dbReference type="PROSITE" id="PS50811"/>
    </source>
</evidence>
<dbReference type="GO" id="GO:0000976">
    <property type="term" value="F:transcription cis-regulatory region binding"/>
    <property type="evidence" value="ECO:0007669"/>
    <property type="project" value="TreeGrafter"/>
</dbReference>
<dbReference type="InterPro" id="IPR003657">
    <property type="entry name" value="WRKY_dom"/>
</dbReference>
<dbReference type="Gene3D" id="2.20.25.80">
    <property type="entry name" value="WRKY domain"/>
    <property type="match status" value="1"/>
</dbReference>
<keyword evidence="2" id="KW-0805">Transcription regulation</keyword>
<dbReference type="SUPFAM" id="SSF118290">
    <property type="entry name" value="WRKY DNA-binding domain"/>
    <property type="match status" value="1"/>
</dbReference>
<feature type="domain" description="WRKY" evidence="7">
    <location>
        <begin position="129"/>
        <end position="191"/>
    </location>
</feature>
<dbReference type="EMBL" id="JAKOGI010000338">
    <property type="protein sequence ID" value="KAJ8436571.1"/>
    <property type="molecule type" value="Genomic_DNA"/>
</dbReference>
<dbReference type="Pfam" id="PF03106">
    <property type="entry name" value="WRKY"/>
    <property type="match status" value="1"/>
</dbReference>
<dbReference type="SMART" id="SM00774">
    <property type="entry name" value="WRKY"/>
    <property type="match status" value="1"/>
</dbReference>
<reference evidence="8" key="1">
    <citation type="submission" date="2022-04" db="EMBL/GenBank/DDBJ databases">
        <title>Carnegiea gigantea Genome sequencing and assembly v2.</title>
        <authorList>
            <person name="Copetti D."/>
            <person name="Sanderson M.J."/>
            <person name="Burquez A."/>
            <person name="Wojciechowski M.F."/>
        </authorList>
    </citation>
    <scope>NUCLEOTIDE SEQUENCE</scope>
    <source>
        <strain evidence="8">SGP5-SGP5p</strain>
        <tissue evidence="8">Aerial part</tissue>
    </source>
</reference>
<evidence type="ECO:0000256" key="5">
    <source>
        <dbReference type="ARBA" id="ARBA00023242"/>
    </source>
</evidence>
<protein>
    <recommendedName>
        <fullName evidence="7">WRKY domain-containing protein</fullName>
    </recommendedName>
</protein>
<feature type="region of interest" description="Disordered" evidence="6">
    <location>
        <begin position="194"/>
        <end position="218"/>
    </location>
</feature>
<evidence type="ECO:0000256" key="2">
    <source>
        <dbReference type="ARBA" id="ARBA00023015"/>
    </source>
</evidence>
<dbReference type="Proteomes" id="UP001153076">
    <property type="component" value="Unassembled WGS sequence"/>
</dbReference>
<proteinExistence type="predicted"/>
<comment type="subcellular location">
    <subcellularLocation>
        <location evidence="1">Nucleus</location>
    </subcellularLocation>
</comment>
<comment type="caution">
    <text evidence="8">The sequence shown here is derived from an EMBL/GenBank/DDBJ whole genome shotgun (WGS) entry which is preliminary data.</text>
</comment>
<keyword evidence="9" id="KW-1185">Reference proteome</keyword>
<evidence type="ECO:0000313" key="9">
    <source>
        <dbReference type="Proteomes" id="UP001153076"/>
    </source>
</evidence>
<feature type="compositionally biased region" description="Basic and acidic residues" evidence="6">
    <location>
        <begin position="206"/>
        <end position="218"/>
    </location>
</feature>
<dbReference type="GO" id="GO:0003700">
    <property type="term" value="F:DNA-binding transcription factor activity"/>
    <property type="evidence" value="ECO:0007669"/>
    <property type="project" value="InterPro"/>
</dbReference>
<keyword evidence="3" id="KW-0238">DNA-binding</keyword>
<evidence type="ECO:0000256" key="3">
    <source>
        <dbReference type="ARBA" id="ARBA00023125"/>
    </source>
</evidence>
<dbReference type="AlphaFoldDB" id="A0A9Q1K3I0"/>
<dbReference type="InterPro" id="IPR036576">
    <property type="entry name" value="WRKY_dom_sf"/>
</dbReference>
<sequence length="362" mass="40072">MEFNGDSSSCEQGSLVRELIKGMELTRQLKAHMGLEVSDEAKGILVEGILSSYEKALSLLNLGGSMEQSQQHVVASTNVPGSPISVIGSPKSEDQNPVFNALQEAMDFPRNRKMMTTWTEQVNASSEDGLEAPPDDGYSWRKYGQKDILGAKYPRSALCTYRNLQGCCANKQVQRNDEDPSVFDITYKGRHTCTPVQRSKSAPTSPEKHEENKHHDHPMMQQQPNVLLNFQRGLSVDIQNVESKGAGYPLSTREYGYENHTFTPSIMNDNNFFSNYSPSFIPSPANSTSNYFSRSPCNVSTFGGVHSGQHSESDIAEMISAATSGTNYPIIGIDFPLEQLGINPSFPFDNQVFFPSFSQPKE</sequence>
<evidence type="ECO:0000256" key="1">
    <source>
        <dbReference type="ARBA" id="ARBA00004123"/>
    </source>
</evidence>
<organism evidence="8 9">
    <name type="scientific">Carnegiea gigantea</name>
    <dbReference type="NCBI Taxonomy" id="171969"/>
    <lineage>
        <taxon>Eukaryota</taxon>
        <taxon>Viridiplantae</taxon>
        <taxon>Streptophyta</taxon>
        <taxon>Embryophyta</taxon>
        <taxon>Tracheophyta</taxon>
        <taxon>Spermatophyta</taxon>
        <taxon>Magnoliopsida</taxon>
        <taxon>eudicotyledons</taxon>
        <taxon>Gunneridae</taxon>
        <taxon>Pentapetalae</taxon>
        <taxon>Caryophyllales</taxon>
        <taxon>Cactineae</taxon>
        <taxon>Cactaceae</taxon>
        <taxon>Cactoideae</taxon>
        <taxon>Echinocereeae</taxon>
        <taxon>Carnegiea</taxon>
    </lineage>
</organism>